<protein>
    <submittedName>
        <fullName evidence="3">Uncharacterized protein</fullName>
    </submittedName>
</protein>
<keyword evidence="2" id="KW-0812">Transmembrane</keyword>
<evidence type="ECO:0000256" key="2">
    <source>
        <dbReference type="SAM" id="Phobius"/>
    </source>
</evidence>
<feature type="region of interest" description="Disordered" evidence="1">
    <location>
        <begin position="30"/>
        <end position="105"/>
    </location>
</feature>
<gene>
    <name evidence="3" type="ORF">EGYM00163_LOCUS12030</name>
</gene>
<accession>A0A7S4CMD7</accession>
<feature type="compositionally biased region" description="Basic residues" evidence="1">
    <location>
        <begin position="94"/>
        <end position="105"/>
    </location>
</feature>
<proteinExistence type="predicted"/>
<dbReference type="AlphaFoldDB" id="A0A7S4CMD7"/>
<name>A0A7S4CMD7_9EUGL</name>
<keyword evidence="2" id="KW-1133">Transmembrane helix</keyword>
<evidence type="ECO:0000313" key="3">
    <source>
        <dbReference type="EMBL" id="CAE0800909.1"/>
    </source>
</evidence>
<reference evidence="3" key="1">
    <citation type="submission" date="2021-01" db="EMBL/GenBank/DDBJ databases">
        <authorList>
            <person name="Corre E."/>
            <person name="Pelletier E."/>
            <person name="Niang G."/>
            <person name="Scheremetjew M."/>
            <person name="Finn R."/>
            <person name="Kale V."/>
            <person name="Holt S."/>
            <person name="Cochrane G."/>
            <person name="Meng A."/>
            <person name="Brown T."/>
            <person name="Cohen L."/>
        </authorList>
    </citation>
    <scope>NUCLEOTIDE SEQUENCE</scope>
    <source>
        <strain evidence="3">CCMP1594</strain>
    </source>
</reference>
<dbReference type="EMBL" id="HBJA01035625">
    <property type="protein sequence ID" value="CAE0800909.1"/>
    <property type="molecule type" value="Transcribed_RNA"/>
</dbReference>
<evidence type="ECO:0000256" key="1">
    <source>
        <dbReference type="SAM" id="MobiDB-lite"/>
    </source>
</evidence>
<sequence length="105" mass="11496">MDLHLIFTLVSLVISSCVFFYFLKQLITGSNEPSTEGSEADQAKANDDDAVAPNAQPKETGTGEMERPAEAKPPAPEDDTAEDNGGKAVQRKESTRRKTKIKREE</sequence>
<keyword evidence="2" id="KW-0472">Membrane</keyword>
<feature type="transmembrane region" description="Helical" evidence="2">
    <location>
        <begin position="6"/>
        <end position="23"/>
    </location>
</feature>
<organism evidence="3">
    <name type="scientific">Eutreptiella gymnastica</name>
    <dbReference type="NCBI Taxonomy" id="73025"/>
    <lineage>
        <taxon>Eukaryota</taxon>
        <taxon>Discoba</taxon>
        <taxon>Euglenozoa</taxon>
        <taxon>Euglenida</taxon>
        <taxon>Spirocuta</taxon>
        <taxon>Euglenophyceae</taxon>
        <taxon>Eutreptiales</taxon>
        <taxon>Eutreptiaceae</taxon>
        <taxon>Eutreptiella</taxon>
    </lineage>
</organism>